<dbReference type="eggNOG" id="COG0645">
    <property type="taxonomic scope" value="Bacteria"/>
</dbReference>
<dbReference type="Pfam" id="PF13671">
    <property type="entry name" value="AAA_33"/>
    <property type="match status" value="1"/>
</dbReference>
<comment type="caution">
    <text evidence="1">The sequence shown here is derived from an EMBL/GenBank/DDBJ whole genome shotgun (WGS) entry which is preliminary data.</text>
</comment>
<dbReference type="Proteomes" id="UP000004816">
    <property type="component" value="Unassembled WGS sequence"/>
</dbReference>
<dbReference type="eggNOG" id="COG2187">
    <property type="taxonomic scope" value="Bacteria"/>
</dbReference>
<dbReference type="EMBL" id="ACZI02000002">
    <property type="protein sequence ID" value="EFV13453.2"/>
    <property type="molecule type" value="Genomic_DNA"/>
</dbReference>
<dbReference type="InterPro" id="IPR011009">
    <property type="entry name" value="Kinase-like_dom_sf"/>
</dbReference>
<dbReference type="PANTHER" id="PTHR43883:SF1">
    <property type="entry name" value="GLUCONOKINASE"/>
    <property type="match status" value="1"/>
</dbReference>
<dbReference type="SUPFAM" id="SSF52540">
    <property type="entry name" value="P-loop containing nucleoside triphosphate hydrolases"/>
    <property type="match status" value="1"/>
</dbReference>
<evidence type="ECO:0000313" key="1">
    <source>
        <dbReference type="EMBL" id="EFV13453.2"/>
    </source>
</evidence>
<proteinExistence type="predicted"/>
<dbReference type="HOGENOM" id="CLU_026771_1_1_11"/>
<dbReference type="Gene3D" id="3.40.50.300">
    <property type="entry name" value="P-loop containing nucleotide triphosphate hydrolases"/>
    <property type="match status" value="1"/>
</dbReference>
<dbReference type="AlphaFoldDB" id="E5XQD2"/>
<sequence length="518" mass="56087">MQREGATESEDREMAHIALEERPEDGVTAPAAPEPYAAMRETHSGVVLLAGERAYKFKKPVTTAFLDFSTHEAREFACAREAELNRRLSPDVYLGVAHLTDPVGGPAEPVVVMRRMPETARLSTLVGQGAPVGQGLAELALALAGFHRWAQRGPQVAAQASVKAIRGRWQANLAEISLFSAAAQHDGLLDHIQQLALRYLRGRKELFAERIARGRIVDGHGDLIADDVFLLPEGPRALDCLDFDDRLRFVDGADDAAFLAMDLEYLGRPDLGQSFLEQYLAEAEDDAPRSLLHHYIAYRALVRAKVDYVRLGQGHAQSRAEALRHLRLAADHLERGAARLVLIGGLPGTGKSTLAAALAGEVGAAVVSSDEVRHELKESGEIAGEAGQYGRGLYAPEAAAKVYRTMLDRARGALAGGASVVLDASWVQAEQRELAARLAEESSAALVELRCVAPQDVAWRRIAARRQSRSDATAEIARDMAADMRPWPTSSEVDTAAEPGAALRAALEAWVQAARHLR</sequence>
<keyword evidence="2" id="KW-1185">Reference proteome</keyword>
<dbReference type="STRING" id="679197.HMPREF9336_01704"/>
<protein>
    <recommendedName>
        <fullName evidence="3">Gluconate kinase</fullName>
    </recommendedName>
</protein>
<evidence type="ECO:0000313" key="2">
    <source>
        <dbReference type="Proteomes" id="UP000004816"/>
    </source>
</evidence>
<dbReference type="SUPFAM" id="SSF56112">
    <property type="entry name" value="Protein kinase-like (PK-like)"/>
    <property type="match status" value="1"/>
</dbReference>
<gene>
    <name evidence="1" type="ORF">HMPREF9336_01704</name>
</gene>
<dbReference type="InterPro" id="IPR052732">
    <property type="entry name" value="Cell-binding_unc_protein"/>
</dbReference>
<dbReference type="InterPro" id="IPR027417">
    <property type="entry name" value="P-loop_NTPase"/>
</dbReference>
<name>E5XQD2_SEGRC</name>
<dbReference type="PANTHER" id="PTHR43883">
    <property type="entry name" value="SLR0207 PROTEIN"/>
    <property type="match status" value="1"/>
</dbReference>
<reference evidence="1 2" key="1">
    <citation type="journal article" date="2011" name="Stand. Genomic Sci.">
        <title>High quality draft genome sequence of Segniliparus rugosus CDC 945(T)= (ATCC BAA-974(T)).</title>
        <authorList>
            <person name="Earl A.M."/>
            <person name="Desjardins C.A."/>
            <person name="Fitzgerald M.G."/>
            <person name="Arachchi H.M."/>
            <person name="Zeng Q."/>
            <person name="Mehta T."/>
            <person name="Griggs A."/>
            <person name="Birren B.W."/>
            <person name="Toney N.C."/>
            <person name="Carr J."/>
            <person name="Posey J."/>
            <person name="Butler W.R."/>
        </authorList>
    </citation>
    <scope>NUCLEOTIDE SEQUENCE [LARGE SCALE GENOMIC DNA]</scope>
    <source>
        <strain evidence="2">ATCC BAA-974 / DSM 45345 / CCUG 50838 / CIP 108380 / JCM 13579 / CDC 945</strain>
    </source>
</reference>
<organism evidence="1 2">
    <name type="scientific">Segniliparus rugosus (strain ATCC BAA-974 / DSM 45345 / CCUG 50838 / CIP 108380 / JCM 13579 / CDC 945)</name>
    <dbReference type="NCBI Taxonomy" id="679197"/>
    <lineage>
        <taxon>Bacteria</taxon>
        <taxon>Bacillati</taxon>
        <taxon>Actinomycetota</taxon>
        <taxon>Actinomycetes</taxon>
        <taxon>Mycobacteriales</taxon>
        <taxon>Segniliparaceae</taxon>
        <taxon>Segniliparus</taxon>
    </lineage>
</organism>
<evidence type="ECO:0008006" key="3">
    <source>
        <dbReference type="Google" id="ProtNLM"/>
    </source>
</evidence>
<accession>E5XQD2</accession>